<reference evidence="1 2" key="1">
    <citation type="submission" date="2021-01" db="EMBL/GenBank/DDBJ databases">
        <title>Genomic Encyclopedia of Type Strains, Phase IV (KMG-IV): sequencing the most valuable type-strain genomes for metagenomic binning, comparative biology and taxonomic classification.</title>
        <authorList>
            <person name="Goeker M."/>
        </authorList>
    </citation>
    <scope>NUCLEOTIDE SEQUENCE [LARGE SCALE GENOMIC DNA]</scope>
    <source>
        <strain evidence="1 2">DSM 25540</strain>
    </source>
</reference>
<evidence type="ECO:0000313" key="1">
    <source>
        <dbReference type="EMBL" id="MBM7631764.1"/>
    </source>
</evidence>
<proteinExistence type="predicted"/>
<organism evidence="1 2">
    <name type="scientific">Geomicrobium sediminis</name>
    <dbReference type="NCBI Taxonomy" id="1347788"/>
    <lineage>
        <taxon>Bacteria</taxon>
        <taxon>Bacillati</taxon>
        <taxon>Bacillota</taxon>
        <taxon>Bacilli</taxon>
        <taxon>Bacillales</taxon>
        <taxon>Geomicrobium</taxon>
    </lineage>
</organism>
<evidence type="ECO:0000313" key="2">
    <source>
        <dbReference type="Proteomes" id="UP000741863"/>
    </source>
</evidence>
<comment type="caution">
    <text evidence="1">The sequence shown here is derived from an EMBL/GenBank/DDBJ whole genome shotgun (WGS) entry which is preliminary data.</text>
</comment>
<keyword evidence="2" id="KW-1185">Reference proteome</keyword>
<dbReference type="SUPFAM" id="SSF111126">
    <property type="entry name" value="Ligand-binding domain in the NO signalling and Golgi transport"/>
    <property type="match status" value="1"/>
</dbReference>
<accession>A0ABS2P8N9</accession>
<gene>
    <name evidence="1" type="ORF">JOD17_000856</name>
</gene>
<dbReference type="EMBL" id="JAFBEC010000002">
    <property type="protein sequence ID" value="MBM7631764.1"/>
    <property type="molecule type" value="Genomic_DNA"/>
</dbReference>
<evidence type="ECO:0008006" key="3">
    <source>
        <dbReference type="Google" id="ProtNLM"/>
    </source>
</evidence>
<protein>
    <recommendedName>
        <fullName evidence="3">DUF2507 domain-containing protein</fullName>
    </recommendedName>
</protein>
<dbReference type="RefSeq" id="WP_204695833.1">
    <property type="nucleotide sequence ID" value="NZ_JAFBEC010000002.1"/>
</dbReference>
<dbReference type="Pfam" id="PF10702">
    <property type="entry name" value="DUF2507"/>
    <property type="match status" value="1"/>
</dbReference>
<dbReference type="Gene3D" id="3.30.1380.20">
    <property type="entry name" value="Trafficking protein particle complex subunit 3"/>
    <property type="match status" value="1"/>
</dbReference>
<name>A0ABS2P8N9_9BACL</name>
<dbReference type="InterPro" id="IPR019642">
    <property type="entry name" value="DUF2507"/>
</dbReference>
<sequence>MSEEVRKYTDFGYELLREALLPELLNDDQDDILYLGGKLLARKYPLENIEQLSAFFDKAGWGRLELVKSGKKSTTFDLHFFEDEKRENFSRHIEAGFIAAQYELLYQTTAEAILERKRRRFRLHIHMDLM</sequence>
<dbReference type="InterPro" id="IPR024096">
    <property type="entry name" value="NO_sig/Golgi_transp_ligand-bd"/>
</dbReference>
<dbReference type="Proteomes" id="UP000741863">
    <property type="component" value="Unassembled WGS sequence"/>
</dbReference>